<keyword evidence="1" id="KW-0472">Membrane</keyword>
<dbReference type="NCBIfam" id="NF037970">
    <property type="entry name" value="vanZ_1"/>
    <property type="match status" value="1"/>
</dbReference>
<dbReference type="EMBL" id="VLKW01000001">
    <property type="protein sequence ID" value="TWI51565.1"/>
    <property type="molecule type" value="Genomic_DNA"/>
</dbReference>
<organism evidence="2 3">
    <name type="scientific">Pseudoduganella flava</name>
    <dbReference type="NCBI Taxonomy" id="871742"/>
    <lineage>
        <taxon>Bacteria</taxon>
        <taxon>Pseudomonadati</taxon>
        <taxon>Pseudomonadota</taxon>
        <taxon>Betaproteobacteria</taxon>
        <taxon>Burkholderiales</taxon>
        <taxon>Oxalobacteraceae</taxon>
        <taxon>Telluria group</taxon>
        <taxon>Pseudoduganella</taxon>
    </lineage>
</organism>
<gene>
    <name evidence="2" type="ORF">IP92_00552</name>
</gene>
<dbReference type="Proteomes" id="UP000315112">
    <property type="component" value="Unassembled WGS sequence"/>
</dbReference>
<evidence type="ECO:0000256" key="1">
    <source>
        <dbReference type="SAM" id="Phobius"/>
    </source>
</evidence>
<protein>
    <submittedName>
        <fullName evidence="2">VanZ like protein</fullName>
    </submittedName>
</protein>
<reference evidence="2 3" key="1">
    <citation type="journal article" date="2015" name="Stand. Genomic Sci.">
        <title>Genomic Encyclopedia of Bacterial and Archaeal Type Strains, Phase III: the genomes of soil and plant-associated and newly described type strains.</title>
        <authorList>
            <person name="Whitman W.B."/>
            <person name="Woyke T."/>
            <person name="Klenk H.P."/>
            <person name="Zhou Y."/>
            <person name="Lilburn T.G."/>
            <person name="Beck B.J."/>
            <person name="De Vos P."/>
            <person name="Vandamme P."/>
            <person name="Eisen J.A."/>
            <person name="Garrity G."/>
            <person name="Hugenholtz P."/>
            <person name="Kyrpides N.C."/>
        </authorList>
    </citation>
    <scope>NUCLEOTIDE SEQUENCE [LARGE SCALE GENOMIC DNA]</scope>
    <source>
        <strain evidence="2 3">CGMCC 1.10685</strain>
    </source>
</reference>
<keyword evidence="1" id="KW-1133">Transmembrane helix</keyword>
<name>A0A562Q488_9BURK</name>
<feature type="transmembrane region" description="Helical" evidence="1">
    <location>
        <begin position="20"/>
        <end position="39"/>
    </location>
</feature>
<proteinExistence type="predicted"/>
<sequence length="131" mass="14065">MQKFLTTLLLTSDHARLRYWSAMALFALIVVVGSIPGARADAAEVASGIVLHSTAYAVLAFLVFTGSRGTPTQRVPKAVLTIAAMGAIDEFVQSFLPYRHGALSDWLVDCSAALLTATLLWVLWSSRKVAA</sequence>
<dbReference type="AlphaFoldDB" id="A0A562Q488"/>
<dbReference type="RefSeq" id="WP_229418588.1">
    <property type="nucleotide sequence ID" value="NZ_CP046904.1"/>
</dbReference>
<accession>A0A562Q488</accession>
<keyword evidence="1" id="KW-0812">Transmembrane</keyword>
<feature type="transmembrane region" description="Helical" evidence="1">
    <location>
        <begin position="45"/>
        <end position="66"/>
    </location>
</feature>
<comment type="caution">
    <text evidence="2">The sequence shown here is derived from an EMBL/GenBank/DDBJ whole genome shotgun (WGS) entry which is preliminary data.</text>
</comment>
<feature type="transmembrane region" description="Helical" evidence="1">
    <location>
        <begin position="106"/>
        <end position="124"/>
    </location>
</feature>
<evidence type="ECO:0000313" key="2">
    <source>
        <dbReference type="EMBL" id="TWI51565.1"/>
    </source>
</evidence>
<evidence type="ECO:0000313" key="3">
    <source>
        <dbReference type="Proteomes" id="UP000315112"/>
    </source>
</evidence>